<keyword evidence="2" id="KW-1185">Reference proteome</keyword>
<name>A0A371HRD9_MUCPR</name>
<comment type="caution">
    <text evidence="1">The sequence shown here is derived from an EMBL/GenBank/DDBJ whole genome shotgun (WGS) entry which is preliminary data.</text>
</comment>
<protein>
    <recommendedName>
        <fullName evidence="3">Retrotransposon gag domain-containing protein</fullName>
    </recommendedName>
</protein>
<dbReference type="AlphaFoldDB" id="A0A371HRD9"/>
<evidence type="ECO:0008006" key="3">
    <source>
        <dbReference type="Google" id="ProtNLM"/>
    </source>
</evidence>
<dbReference type="EMBL" id="QJKJ01001897">
    <property type="protein sequence ID" value="RDY05349.1"/>
    <property type="molecule type" value="Genomic_DNA"/>
</dbReference>
<dbReference type="OrthoDB" id="694224at2759"/>
<gene>
    <name evidence="1" type="ORF">CR513_10827</name>
</gene>
<proteinExistence type="predicted"/>
<sequence>MTRSNIDPLYAFDPEIDKTLRRLRKTRTLIVNNSRSLDFVINSNQFCTDNSVASSNIFTESGGRPSQAPQGIPRSLFNNEVAGDTRGLYQNEGVPILPGWSCKRLVVSSASTLQHLGDMKRTFLEKFFPASKTVTIEKEICGIQQHIGETLHEY</sequence>
<feature type="non-terminal residue" evidence="1">
    <location>
        <position position="1"/>
    </location>
</feature>
<reference evidence="1" key="1">
    <citation type="submission" date="2018-05" db="EMBL/GenBank/DDBJ databases">
        <title>Draft genome of Mucuna pruriens seed.</title>
        <authorList>
            <person name="Nnadi N.E."/>
            <person name="Vos R."/>
            <person name="Hasami M.H."/>
            <person name="Devisetty U.K."/>
            <person name="Aguiy J.C."/>
        </authorList>
    </citation>
    <scope>NUCLEOTIDE SEQUENCE [LARGE SCALE GENOMIC DNA]</scope>
    <source>
        <strain evidence="1">JCA_2017</strain>
    </source>
</reference>
<evidence type="ECO:0000313" key="1">
    <source>
        <dbReference type="EMBL" id="RDY05349.1"/>
    </source>
</evidence>
<accession>A0A371HRD9</accession>
<dbReference type="Proteomes" id="UP000257109">
    <property type="component" value="Unassembled WGS sequence"/>
</dbReference>
<organism evidence="1 2">
    <name type="scientific">Mucuna pruriens</name>
    <name type="common">Velvet bean</name>
    <name type="synonym">Dolichos pruriens</name>
    <dbReference type="NCBI Taxonomy" id="157652"/>
    <lineage>
        <taxon>Eukaryota</taxon>
        <taxon>Viridiplantae</taxon>
        <taxon>Streptophyta</taxon>
        <taxon>Embryophyta</taxon>
        <taxon>Tracheophyta</taxon>
        <taxon>Spermatophyta</taxon>
        <taxon>Magnoliopsida</taxon>
        <taxon>eudicotyledons</taxon>
        <taxon>Gunneridae</taxon>
        <taxon>Pentapetalae</taxon>
        <taxon>rosids</taxon>
        <taxon>fabids</taxon>
        <taxon>Fabales</taxon>
        <taxon>Fabaceae</taxon>
        <taxon>Papilionoideae</taxon>
        <taxon>50 kb inversion clade</taxon>
        <taxon>NPAAA clade</taxon>
        <taxon>indigoferoid/millettioid clade</taxon>
        <taxon>Phaseoleae</taxon>
        <taxon>Mucuna</taxon>
    </lineage>
</organism>
<evidence type="ECO:0000313" key="2">
    <source>
        <dbReference type="Proteomes" id="UP000257109"/>
    </source>
</evidence>